<dbReference type="AlphaFoldDB" id="A0AAV8YWV8"/>
<feature type="domain" description="Gamma-secretase-activating protein C-terminal" evidence="1">
    <location>
        <begin position="679"/>
        <end position="784"/>
    </location>
</feature>
<evidence type="ECO:0000259" key="1">
    <source>
        <dbReference type="Pfam" id="PF14959"/>
    </source>
</evidence>
<comment type="caution">
    <text evidence="2">The sequence shown here is derived from an EMBL/GenBank/DDBJ whole genome shotgun (WGS) entry which is preliminary data.</text>
</comment>
<sequence>MVTIDNLGSKLYFILSSENSHDEINEWRLLGQERDGNFLFSWTQSSQESPPQTHIGIYNYKENLLTKIYSFDKKANCVQASIDSDKSILAFVVKETKDGNNYRPFLYRINDDFQNVYDLNLERSKQVMVQFLYPKQSVLLENQPAKLLIFIHQESILQYQIKRGVELNEDSFKYDSLVRMFIWAQWDPLQQTLYYIHNRKRSRGLVEGEEDVVEDSAAKTTPTLSGLQFNDELPHETVLNIPLNLPHLTSIAPTCCIYEDDTVPLRIHDCALDLVVLTDSNGFLCICHHYLYQPIQPVVDLADEDTSPVHFAYSVTVLHHSCVIHCVIPEIPWNKAKKIRPLFTLNGDHLLIFIPEVCTHLLDVGLMHEPCCHVTTKPLITDVETQFLCLAPIVSLGKGYTINLTTLDLIDVNVATSMLVEAFKSETLLENKLSILHYLILHSEDVDVASELISWQAERPFTMGFPQMLKEYLIGTAYSSVQRNLPSDANKLINLLPVTSLRVGNDVEVELDGNMICLSQDVLWNASMMLLSPQQRIVPYRSDIWVKLWDQLAKVSKGAQRFRPSQVVEKLTVSLVCYQPEVLSRSSTPMSPSGGSSTALNDFLNSQCSKRNQADSLPFFEVDSCTASKQEHIISVNLRELSMHLLKQSTENKMNRFQWQSQTPMHVHAVATRYITAQLDQSRQLCQILCKAGTYDSRWELDKGFVYMRFILFTILEKYYLAVESIAFPLPQGFTSFFTFLGYKTLSFDMFLQYVKRNVFELHVDVMKIIMADTDNSKSGIQYKLNLLTSLPRSRAKRLLNQWNHPISLMLRAREHSLNILSGVSGPPTARTHGIQKSTGFRGLTAFPSSDHLSPLDTFLDLLTAKATLTDIDFGLLIEATETSTEEFLH</sequence>
<dbReference type="PANTHER" id="PTHR13630">
    <property type="entry name" value="GAMMA-SECRETASE-ACTIVATING PROTEIN"/>
    <property type="match status" value="1"/>
</dbReference>
<keyword evidence="3" id="KW-1185">Reference proteome</keyword>
<dbReference type="GO" id="GO:1902004">
    <property type="term" value="P:positive regulation of amyloid-beta formation"/>
    <property type="evidence" value="ECO:0007669"/>
    <property type="project" value="TreeGrafter"/>
</dbReference>
<dbReference type="EMBL" id="JAPWTK010000035">
    <property type="protein sequence ID" value="KAJ8955843.1"/>
    <property type="molecule type" value="Genomic_DNA"/>
</dbReference>
<dbReference type="GO" id="GO:0005802">
    <property type="term" value="C:trans-Golgi network"/>
    <property type="evidence" value="ECO:0007669"/>
    <property type="project" value="TreeGrafter"/>
</dbReference>
<dbReference type="InterPro" id="IPR028010">
    <property type="entry name" value="GSAP_C_dom"/>
</dbReference>
<accession>A0AAV8YWV8</accession>
<dbReference type="InterPro" id="IPR026172">
    <property type="entry name" value="GSAP_fam"/>
</dbReference>
<dbReference type="Pfam" id="PF14959">
    <property type="entry name" value="GSAP-16"/>
    <property type="match status" value="1"/>
</dbReference>
<evidence type="ECO:0000313" key="3">
    <source>
        <dbReference type="Proteomes" id="UP001162162"/>
    </source>
</evidence>
<organism evidence="2 3">
    <name type="scientific">Aromia moschata</name>
    <dbReference type="NCBI Taxonomy" id="1265417"/>
    <lineage>
        <taxon>Eukaryota</taxon>
        <taxon>Metazoa</taxon>
        <taxon>Ecdysozoa</taxon>
        <taxon>Arthropoda</taxon>
        <taxon>Hexapoda</taxon>
        <taxon>Insecta</taxon>
        <taxon>Pterygota</taxon>
        <taxon>Neoptera</taxon>
        <taxon>Endopterygota</taxon>
        <taxon>Coleoptera</taxon>
        <taxon>Polyphaga</taxon>
        <taxon>Cucujiformia</taxon>
        <taxon>Chrysomeloidea</taxon>
        <taxon>Cerambycidae</taxon>
        <taxon>Cerambycinae</taxon>
        <taxon>Callichromatini</taxon>
        <taxon>Aromia</taxon>
    </lineage>
</organism>
<protein>
    <recommendedName>
        <fullName evidence="1">Gamma-secretase-activating protein C-terminal domain-containing protein</fullName>
    </recommendedName>
</protein>
<dbReference type="PANTHER" id="PTHR13630:SF1">
    <property type="entry name" value="GAMMA-SECRETASE-ACTIVATING PROTEIN"/>
    <property type="match status" value="1"/>
</dbReference>
<proteinExistence type="predicted"/>
<dbReference type="Proteomes" id="UP001162162">
    <property type="component" value="Unassembled WGS sequence"/>
</dbReference>
<name>A0AAV8YWV8_9CUCU</name>
<reference evidence="2" key="1">
    <citation type="journal article" date="2023" name="Insect Mol. Biol.">
        <title>Genome sequencing provides insights into the evolution of gene families encoding plant cell wall-degrading enzymes in longhorned beetles.</title>
        <authorList>
            <person name="Shin N.R."/>
            <person name="Okamura Y."/>
            <person name="Kirsch R."/>
            <person name="Pauchet Y."/>
        </authorList>
    </citation>
    <scope>NUCLEOTIDE SEQUENCE</scope>
    <source>
        <strain evidence="2">AMC_N1</strain>
    </source>
</reference>
<gene>
    <name evidence="2" type="ORF">NQ318_005388</name>
</gene>
<evidence type="ECO:0000313" key="2">
    <source>
        <dbReference type="EMBL" id="KAJ8955843.1"/>
    </source>
</evidence>